<dbReference type="EMBL" id="JQ691611">
    <property type="protein sequence ID" value="AFH21127.1"/>
    <property type="molecule type" value="Genomic_DNA"/>
</dbReference>
<organism evidence="1 2">
    <name type="scientific">Cronobacter phage CR9</name>
    <dbReference type="NCBI Taxonomy" id="1162290"/>
    <lineage>
        <taxon>Viruses</taxon>
        <taxon>Duplodnaviria</taxon>
        <taxon>Heunggongvirae</taxon>
        <taxon>Uroviricota</taxon>
        <taxon>Caudoviricetes</taxon>
        <taxon>Vequintavirinae</taxon>
        <taxon>Certrevirus</taxon>
        <taxon>Certrevirus CR9</taxon>
    </lineage>
</organism>
<gene>
    <name evidence="1" type="ORF">CR9_243</name>
</gene>
<dbReference type="Proteomes" id="UP000011829">
    <property type="component" value="Segment"/>
</dbReference>
<sequence>MEIDWVSLRREATRKIVLCGDRNDCEYWLNGLSGTLARDNTYISRARGNRTELLVLDKALNLLFLVEFISTNQWSWYEKMRGTRYDEVLITRRGMQRMQYPEQLAETLSRRERNGTVLEMSLYYLTQNDSQAVKKLGMETAQSTALDNGDDVGTMSEEFDFPVSLFRRSMIGYFEDHRRPTREEFLFALTMEDISGSTAREKKAIEEALLYVQSKGNNANSSSA</sequence>
<evidence type="ECO:0000313" key="1">
    <source>
        <dbReference type="EMBL" id="AFH21127.1"/>
    </source>
</evidence>
<reference evidence="1 2" key="1">
    <citation type="submission" date="2012-02" db="EMBL/GenBank/DDBJ databases">
        <title>Complete Genome Sequence of Cronobacter sakazakii Bacteriophage CR9.</title>
        <authorList>
            <person name="Shin H."/>
            <person name="Lee J.-H."/>
            <person name="Kim Y."/>
            <person name="Ryu S."/>
        </authorList>
    </citation>
    <scope>NUCLEOTIDE SEQUENCE [LARGE SCALE GENOMIC DNA]</scope>
</reference>
<protein>
    <submittedName>
        <fullName evidence="1">Uncharacterized protein</fullName>
    </submittedName>
</protein>
<dbReference type="GeneID" id="18563085"/>
<name>M1F1F1_9CAUD</name>
<dbReference type="OrthoDB" id="17300at10239"/>
<proteinExistence type="predicted"/>
<keyword evidence="2" id="KW-1185">Reference proteome</keyword>
<evidence type="ECO:0000313" key="2">
    <source>
        <dbReference type="Proteomes" id="UP000011829"/>
    </source>
</evidence>
<dbReference type="RefSeq" id="YP_009015205.1">
    <property type="nucleotide sequence ID" value="NC_023717.1"/>
</dbReference>
<dbReference type="KEGG" id="vg:18563085"/>
<accession>M1F1F1</accession>